<dbReference type="Proteomes" id="UP000265520">
    <property type="component" value="Unassembled WGS sequence"/>
</dbReference>
<comment type="caution">
    <text evidence="2">The sequence shown here is derived from an EMBL/GenBank/DDBJ whole genome shotgun (WGS) entry which is preliminary data.</text>
</comment>
<evidence type="ECO:0000313" key="2">
    <source>
        <dbReference type="EMBL" id="MCI67933.1"/>
    </source>
</evidence>
<protein>
    <submittedName>
        <fullName evidence="2">Uncharacterized protein</fullName>
    </submittedName>
</protein>
<dbReference type="EMBL" id="LXQA010726858">
    <property type="protein sequence ID" value="MCI67933.1"/>
    <property type="molecule type" value="Genomic_DNA"/>
</dbReference>
<feature type="compositionally biased region" description="Basic residues" evidence="1">
    <location>
        <begin position="67"/>
        <end position="76"/>
    </location>
</feature>
<feature type="region of interest" description="Disordered" evidence="1">
    <location>
        <begin position="50"/>
        <end position="76"/>
    </location>
</feature>
<evidence type="ECO:0000313" key="3">
    <source>
        <dbReference type="Proteomes" id="UP000265520"/>
    </source>
</evidence>
<organism evidence="2 3">
    <name type="scientific">Trifolium medium</name>
    <dbReference type="NCBI Taxonomy" id="97028"/>
    <lineage>
        <taxon>Eukaryota</taxon>
        <taxon>Viridiplantae</taxon>
        <taxon>Streptophyta</taxon>
        <taxon>Embryophyta</taxon>
        <taxon>Tracheophyta</taxon>
        <taxon>Spermatophyta</taxon>
        <taxon>Magnoliopsida</taxon>
        <taxon>eudicotyledons</taxon>
        <taxon>Gunneridae</taxon>
        <taxon>Pentapetalae</taxon>
        <taxon>rosids</taxon>
        <taxon>fabids</taxon>
        <taxon>Fabales</taxon>
        <taxon>Fabaceae</taxon>
        <taxon>Papilionoideae</taxon>
        <taxon>50 kb inversion clade</taxon>
        <taxon>NPAAA clade</taxon>
        <taxon>Hologalegina</taxon>
        <taxon>IRL clade</taxon>
        <taxon>Trifolieae</taxon>
        <taxon>Trifolium</taxon>
    </lineage>
</organism>
<accession>A0A392U389</accession>
<evidence type="ECO:0000256" key="1">
    <source>
        <dbReference type="SAM" id="MobiDB-lite"/>
    </source>
</evidence>
<feature type="non-terminal residue" evidence="2">
    <location>
        <position position="1"/>
    </location>
</feature>
<dbReference type="AlphaFoldDB" id="A0A392U389"/>
<proteinExistence type="predicted"/>
<name>A0A392U389_9FABA</name>
<keyword evidence="3" id="KW-1185">Reference proteome</keyword>
<reference evidence="2 3" key="1">
    <citation type="journal article" date="2018" name="Front. Plant Sci.">
        <title>Red Clover (Trifolium pratense) and Zigzag Clover (T. medium) - A Picture of Genomic Similarities and Differences.</title>
        <authorList>
            <person name="Dluhosova J."/>
            <person name="Istvanek J."/>
            <person name="Nedelnik J."/>
            <person name="Repkova J."/>
        </authorList>
    </citation>
    <scope>NUCLEOTIDE SEQUENCE [LARGE SCALE GENOMIC DNA]</scope>
    <source>
        <strain evidence="3">cv. 10/8</strain>
        <tissue evidence="2">Leaf</tissue>
    </source>
</reference>
<sequence>IQGASNGQDEAKRKKEGETNVIAVGSTAQLPYFQYPYVVAVAQGQYPQPVYPVPPTQQPSIMPQHNQHQRKSQSGP</sequence>